<keyword evidence="2" id="KW-0547">Nucleotide-binding</keyword>
<comment type="cofactor">
    <cofactor evidence="2">
        <name>a divalent metal cation</name>
        <dbReference type="ChEBI" id="CHEBI:60240"/>
    </cofactor>
</comment>
<dbReference type="Proteomes" id="UP001431209">
    <property type="component" value="Unassembled WGS sequence"/>
</dbReference>
<sequence>MASQNNEQPVIGQQQVISLRIGRTRFSAKRAVEALQISLQSMTQVSVAVVRGKLGQIEITGLSPSVFQVGMFILEDIILRERPVLYPLISFSFYQNQNVEYMFLPSANYHAKFQPKVLDGTNPIFFLKKLSKRNSMFLRQFAHDAEPHNSVWRLDKIRYETNSEEHATVREDDKLEFVVFVGTSLNDIQVRHHEFTTKFLSHNNPTISIVANADVLSPTSDVDASQYAPVQVCTFDMDRGSLMVNSDHLRQLVPSVESSVDANLNEDYDQVKSIYRIPIDNSLDPLVDRLMAAVCYSTDGRQIVQEAFVSGKPVIVSMRENIAKISCASYLNDDPKSSYEMSVTRQNNIITIGSPNTSQMLVDKLTYHNSQFAKACTMNTNQDMLSKSRAGNIWSHQYHDLGQSTYGQLYEFTKFCTVVKSRIGRHDLLIGGQVDAFTRNGPDGRLMSGLPGIFNSHVSVSNTQSIGQDIEGITVCASAPQHELDQYVEIKTCGSLEELTKEHYKRETLHPLFMQSYLMGTKHIVQGYVDKEKKGIVKKVVEKPIIEMKVDDEMVTHSMQFIDSVLNMLVDCTQEGKRYVLLFAPPSSHVCLLSSDQVLIESQEVPQQYQQQQQDFFVM</sequence>
<dbReference type="GO" id="GO:0005634">
    <property type="term" value="C:nucleus"/>
    <property type="evidence" value="ECO:0007669"/>
    <property type="project" value="UniProtKB-SubCell"/>
</dbReference>
<dbReference type="Pfam" id="PF08652">
    <property type="entry name" value="RAI1"/>
    <property type="match status" value="1"/>
</dbReference>
<evidence type="ECO:0000259" key="3">
    <source>
        <dbReference type="Pfam" id="PF08652"/>
    </source>
</evidence>
<evidence type="ECO:0000313" key="4">
    <source>
        <dbReference type="EMBL" id="KAL0477141.1"/>
    </source>
</evidence>
<comment type="similarity">
    <text evidence="1 2">Belongs to the DXO/Dom3Z family.</text>
</comment>
<keyword evidence="2" id="KW-0694">RNA-binding</keyword>
<comment type="subcellular location">
    <subcellularLocation>
        <location evidence="2">Nucleus</location>
    </subcellularLocation>
</comment>
<dbReference type="GO" id="GO:0000956">
    <property type="term" value="P:nuclear-transcribed mRNA catabolic process"/>
    <property type="evidence" value="ECO:0007669"/>
    <property type="project" value="TreeGrafter"/>
</dbReference>
<dbReference type="InterPro" id="IPR039039">
    <property type="entry name" value="RAI1-like_fam"/>
</dbReference>
<dbReference type="GO" id="GO:0005829">
    <property type="term" value="C:cytosol"/>
    <property type="evidence" value="ECO:0007669"/>
    <property type="project" value="TreeGrafter"/>
</dbReference>
<proteinExistence type="inferred from homology"/>
<dbReference type="EMBL" id="JAOPGA020000144">
    <property type="protein sequence ID" value="KAL0477141.1"/>
    <property type="molecule type" value="Genomic_DNA"/>
</dbReference>
<keyword evidence="2" id="KW-0540">Nuclease</keyword>
<reference evidence="4 5" key="1">
    <citation type="submission" date="2024-03" db="EMBL/GenBank/DDBJ databases">
        <title>The Acrasis kona genome and developmental transcriptomes reveal deep origins of eukaryotic multicellular pathways.</title>
        <authorList>
            <person name="Sheikh S."/>
            <person name="Fu C.-J."/>
            <person name="Brown M.W."/>
            <person name="Baldauf S.L."/>
        </authorList>
    </citation>
    <scope>NUCLEOTIDE SEQUENCE [LARGE SCALE GENOMIC DNA]</scope>
    <source>
        <strain evidence="4 5">ATCC MYA-3509</strain>
    </source>
</reference>
<gene>
    <name evidence="4" type="ORF">AKO1_005907</name>
</gene>
<dbReference type="GO" id="GO:0110155">
    <property type="term" value="P:NAD-cap decapping"/>
    <property type="evidence" value="ECO:0007669"/>
    <property type="project" value="TreeGrafter"/>
</dbReference>
<keyword evidence="5" id="KW-1185">Reference proteome</keyword>
<keyword evidence="2" id="KW-0479">Metal-binding</keyword>
<keyword evidence="2" id="KW-0378">Hydrolase</keyword>
<comment type="function">
    <text evidence="2">Decapping enzyme for NAD-capped RNAs: specifically hydrolyzes the nicotinamide adenine dinucleotide (NAD) cap from a subset of RNAs by removing the entire NAD moiety from the 5'-end of an NAD-capped RNA.</text>
</comment>
<keyword evidence="2" id="KW-0539">Nucleus</keyword>
<dbReference type="PANTHER" id="PTHR12395">
    <property type="entry name" value="DOM-3 RELATED"/>
    <property type="match status" value="1"/>
</dbReference>
<evidence type="ECO:0000256" key="2">
    <source>
        <dbReference type="RuleBase" id="RU367113"/>
    </source>
</evidence>
<dbReference type="GO" id="GO:0034353">
    <property type="term" value="F:mRNA 5'-diphosphatase activity"/>
    <property type="evidence" value="ECO:0007669"/>
    <property type="project" value="TreeGrafter"/>
</dbReference>
<accession>A0AAW2YJD2</accession>
<dbReference type="GO" id="GO:0000166">
    <property type="term" value="F:nucleotide binding"/>
    <property type="evidence" value="ECO:0007669"/>
    <property type="project" value="UniProtKB-KW"/>
</dbReference>
<dbReference type="GO" id="GO:0046872">
    <property type="term" value="F:metal ion binding"/>
    <property type="evidence" value="ECO:0007669"/>
    <property type="project" value="UniProtKB-KW"/>
</dbReference>
<dbReference type="GO" id="GO:0003723">
    <property type="term" value="F:RNA binding"/>
    <property type="evidence" value="ECO:0007669"/>
    <property type="project" value="UniProtKB-KW"/>
</dbReference>
<protein>
    <recommendedName>
        <fullName evidence="2">Decapping nuclease</fullName>
        <ecNumber evidence="2">3.6.1.-</ecNumber>
    </recommendedName>
</protein>
<dbReference type="InterPro" id="IPR013961">
    <property type="entry name" value="RAI1"/>
</dbReference>
<feature type="domain" description="RAI1-like" evidence="3">
    <location>
        <begin position="229"/>
        <end position="596"/>
    </location>
</feature>
<name>A0AAW2YJD2_9EUKA</name>
<evidence type="ECO:0000313" key="5">
    <source>
        <dbReference type="Proteomes" id="UP001431209"/>
    </source>
</evidence>
<comment type="caution">
    <text evidence="4">The sequence shown here is derived from an EMBL/GenBank/DDBJ whole genome shotgun (WGS) entry which is preliminary data.</text>
</comment>
<dbReference type="PANTHER" id="PTHR12395:SF9">
    <property type="entry name" value="DECAPPING AND EXORIBONUCLEASE PROTEIN"/>
    <property type="match status" value="1"/>
</dbReference>
<organism evidence="4 5">
    <name type="scientific">Acrasis kona</name>
    <dbReference type="NCBI Taxonomy" id="1008807"/>
    <lineage>
        <taxon>Eukaryota</taxon>
        <taxon>Discoba</taxon>
        <taxon>Heterolobosea</taxon>
        <taxon>Tetramitia</taxon>
        <taxon>Eutetramitia</taxon>
        <taxon>Acrasidae</taxon>
        <taxon>Acrasis</taxon>
    </lineage>
</organism>
<dbReference type="AlphaFoldDB" id="A0AAW2YJD2"/>
<evidence type="ECO:0000256" key="1">
    <source>
        <dbReference type="ARBA" id="ARBA00006562"/>
    </source>
</evidence>
<dbReference type="EC" id="3.6.1.-" evidence="2"/>
<dbReference type="GO" id="GO:0004518">
    <property type="term" value="F:nuclease activity"/>
    <property type="evidence" value="ECO:0007669"/>
    <property type="project" value="UniProtKB-KW"/>
</dbReference>